<proteinExistence type="predicted"/>
<dbReference type="AlphaFoldDB" id="A0A127Q1E5"/>
<dbReference type="Proteomes" id="UP000074561">
    <property type="component" value="Chromosome"/>
</dbReference>
<accession>A0A127Q1E5</accession>
<protein>
    <submittedName>
        <fullName evidence="1">Uncharacterized protein</fullName>
    </submittedName>
</protein>
<dbReference type="PATRIC" id="fig|279113.9.peg.1525"/>
<dbReference type="KEGG" id="cpra:CPter91_1532"/>
<sequence>MKNDNAAQRGRCLLHIFQEPAAKEEVSAWQDIKGCRPSLNISLDLTNLKRIVKSGI</sequence>
<evidence type="ECO:0000313" key="1">
    <source>
        <dbReference type="EMBL" id="AMP03910.1"/>
    </source>
</evidence>
<name>A0A127Q1E5_9BURK</name>
<reference evidence="1 2" key="1">
    <citation type="submission" date="2015-11" db="EMBL/GenBank/DDBJ databases">
        <title>Exploring the genomic traits of fungus-feeding bacterial genus Collimonas.</title>
        <authorList>
            <person name="Song C."/>
            <person name="Schmidt R."/>
            <person name="de Jager V."/>
            <person name="Krzyzanowska D."/>
            <person name="Jongedijk E."/>
            <person name="Cankar K."/>
            <person name="Beekwilder J."/>
            <person name="van Veen A."/>
            <person name="de Boer W."/>
            <person name="van Veen J.A."/>
            <person name="Garbeva P."/>
        </authorList>
    </citation>
    <scope>NUCLEOTIDE SEQUENCE [LARGE SCALE GENOMIC DNA]</scope>
    <source>
        <strain evidence="1 2">Ter91</strain>
    </source>
</reference>
<gene>
    <name evidence="1" type="ORF">CPter91_1532</name>
</gene>
<evidence type="ECO:0000313" key="2">
    <source>
        <dbReference type="Proteomes" id="UP000074561"/>
    </source>
</evidence>
<organism evidence="1 2">
    <name type="scientific">Collimonas pratensis</name>
    <dbReference type="NCBI Taxonomy" id="279113"/>
    <lineage>
        <taxon>Bacteria</taxon>
        <taxon>Pseudomonadati</taxon>
        <taxon>Pseudomonadota</taxon>
        <taxon>Betaproteobacteria</taxon>
        <taxon>Burkholderiales</taxon>
        <taxon>Oxalobacteraceae</taxon>
        <taxon>Collimonas</taxon>
    </lineage>
</organism>
<dbReference type="EMBL" id="CP013234">
    <property type="protein sequence ID" value="AMP03910.1"/>
    <property type="molecule type" value="Genomic_DNA"/>
</dbReference>
<dbReference type="STRING" id="279113.CPter91_1532"/>